<evidence type="ECO:0000313" key="3">
    <source>
        <dbReference type="EMBL" id="KAK8770163.1"/>
    </source>
</evidence>
<evidence type="ECO:0000256" key="2">
    <source>
        <dbReference type="SAM" id="Phobius"/>
    </source>
</evidence>
<dbReference type="EMBL" id="JARKHS020021574">
    <property type="protein sequence ID" value="KAK8770163.1"/>
    <property type="molecule type" value="Genomic_DNA"/>
</dbReference>
<evidence type="ECO:0000256" key="1">
    <source>
        <dbReference type="SAM" id="MobiDB-lite"/>
    </source>
</evidence>
<dbReference type="Proteomes" id="UP001321473">
    <property type="component" value="Unassembled WGS sequence"/>
</dbReference>
<keyword evidence="2" id="KW-0812">Transmembrane</keyword>
<keyword evidence="2" id="KW-1133">Transmembrane helix</keyword>
<organism evidence="3 4">
    <name type="scientific">Amblyomma americanum</name>
    <name type="common">Lone star tick</name>
    <dbReference type="NCBI Taxonomy" id="6943"/>
    <lineage>
        <taxon>Eukaryota</taxon>
        <taxon>Metazoa</taxon>
        <taxon>Ecdysozoa</taxon>
        <taxon>Arthropoda</taxon>
        <taxon>Chelicerata</taxon>
        <taxon>Arachnida</taxon>
        <taxon>Acari</taxon>
        <taxon>Parasitiformes</taxon>
        <taxon>Ixodida</taxon>
        <taxon>Ixodoidea</taxon>
        <taxon>Ixodidae</taxon>
        <taxon>Amblyomminae</taxon>
        <taxon>Amblyomma</taxon>
    </lineage>
</organism>
<keyword evidence="2" id="KW-0472">Membrane</keyword>
<sequence length="598" mass="66719">METRDEAITNDVRNSGAQEEESTEDRSSGYGDVGVSIAIGVVVVVFVSALALRSKVKSALEQVSNNASSDAFCCPDKVEQLVAYINASLDPCDNFFAYSCSNSIRFNLKKKQPAFYQLEQFVSTGVPPDPRNRGGEAAHFLVTYYQTCIRNTGRRESFISQMALSIIRATQDLIRHPSTRRSLMFMVEMSMKYRLASVLDVTYKAKKSWLRLRVQAMCDVGSFDDCLSSSVEAVRSAISPLVTIEETLEFMSYVCRRLPDVYENRTYALVNTSEAISEELWSVRDIEAALNRVGWEATDATVLDVVGLRQIRAIHDAFGGNDNCGEKAAYLLWHSVVEATVNFLPPSKPSYMAGFAHCLRKARNIGDMWIRMKDEVATKRDTDDQVVRTFTAVKTAVFRDAELSWLFDPDDIERLQALLEGLTVVTATADARERSAVEVPEASSVFAENVLRGNKYVHTLTHSAKGRQLKPLFLFDQVEIMDARRVEIAPFLYDVIQRASPGSDFINMATLGYTIAEAIWNLILRVESWSSNATANIDRLAACFADTYAGSYVQADRRSTKFNIDILSKKDENGDTISSWCSQGIDGSGFCIVYSHTI</sequence>
<name>A0AAQ4E626_AMBAM</name>
<accession>A0AAQ4E626</accession>
<proteinExistence type="predicted"/>
<dbReference type="SUPFAM" id="SSF55486">
    <property type="entry name" value="Metalloproteases ('zincins'), catalytic domain"/>
    <property type="match status" value="1"/>
</dbReference>
<reference evidence="3 4" key="1">
    <citation type="journal article" date="2023" name="Arcadia Sci">
        <title>De novo assembly of a long-read Amblyomma americanum tick genome.</title>
        <authorList>
            <person name="Chou S."/>
            <person name="Poskanzer K.E."/>
            <person name="Rollins M."/>
            <person name="Thuy-Boun P.S."/>
        </authorList>
    </citation>
    <scope>NUCLEOTIDE SEQUENCE [LARGE SCALE GENOMIC DNA]</scope>
    <source>
        <strain evidence="3">F_SG_1</strain>
        <tissue evidence="3">Salivary glands</tissue>
    </source>
</reference>
<feature type="transmembrane region" description="Helical" evidence="2">
    <location>
        <begin position="33"/>
        <end position="52"/>
    </location>
</feature>
<gene>
    <name evidence="3" type="ORF">V5799_013372</name>
</gene>
<evidence type="ECO:0000313" key="4">
    <source>
        <dbReference type="Proteomes" id="UP001321473"/>
    </source>
</evidence>
<protein>
    <submittedName>
        <fullName evidence="3">Uncharacterized protein</fullName>
    </submittedName>
</protein>
<dbReference type="AlphaFoldDB" id="A0AAQ4E626"/>
<feature type="region of interest" description="Disordered" evidence="1">
    <location>
        <begin position="1"/>
        <end position="29"/>
    </location>
</feature>
<comment type="caution">
    <text evidence="3">The sequence shown here is derived from an EMBL/GenBank/DDBJ whole genome shotgun (WGS) entry which is preliminary data.</text>
</comment>
<keyword evidence="4" id="KW-1185">Reference proteome</keyword>